<comment type="similarity">
    <text evidence="2">Belongs to the histidine acid phosphatase family.</text>
</comment>
<organism evidence="9 10">
    <name type="scientific">Diabrotica virgifera virgifera</name>
    <name type="common">western corn rootworm</name>
    <dbReference type="NCBI Taxonomy" id="50390"/>
    <lineage>
        <taxon>Eukaryota</taxon>
        <taxon>Metazoa</taxon>
        <taxon>Ecdysozoa</taxon>
        <taxon>Arthropoda</taxon>
        <taxon>Hexapoda</taxon>
        <taxon>Insecta</taxon>
        <taxon>Pterygota</taxon>
        <taxon>Neoptera</taxon>
        <taxon>Endopterygota</taxon>
        <taxon>Coleoptera</taxon>
        <taxon>Polyphaga</taxon>
        <taxon>Cucujiformia</taxon>
        <taxon>Chrysomeloidea</taxon>
        <taxon>Chrysomelidae</taxon>
        <taxon>Galerucinae</taxon>
        <taxon>Diabroticina</taxon>
        <taxon>Diabroticites</taxon>
        <taxon>Diabrotica</taxon>
    </lineage>
</organism>
<dbReference type="Pfam" id="PF00328">
    <property type="entry name" value="His_Phos_2"/>
    <property type="match status" value="1"/>
</dbReference>
<evidence type="ECO:0000256" key="6">
    <source>
        <dbReference type="ARBA" id="ARBA00023157"/>
    </source>
</evidence>
<name>A0ABM5IYJ2_DIAVI</name>
<keyword evidence="10" id="KW-1185">Reference proteome</keyword>
<dbReference type="Gene3D" id="3.40.50.1240">
    <property type="entry name" value="Phosphoglycerate mutase-like"/>
    <property type="match status" value="1"/>
</dbReference>
<dbReference type="PANTHER" id="PTHR11567:SF211">
    <property type="entry name" value="PROSTATIC ACID PHOSPHATASE"/>
    <property type="match status" value="1"/>
</dbReference>
<dbReference type="RefSeq" id="XP_028149470.2">
    <property type="nucleotide sequence ID" value="XM_028293669.2"/>
</dbReference>
<sequence>MSRVMCLVKAIVITCILLIKLDGSDSIQEVNQFDDGGSNILVAVVQIYRHGIRTPYSFYKNDPHFNLSIWEGLGAKQLMNEGKRQHYSLGQFTRQRYADFLPERYDKDVITAYTTDSDRTHMSGQCNLYGLFPAKNDQIWKENLSWQPIPLQLADPNILYSEPYQCANYVQLVDEVWKTEEYAAVNQKYKSTYEYISKHSGENITDALSTWNVFDCLDTEHKLGLQLPEWANTIYPEPLTYLNALSYKSFTGTTLLKQLGAGRLINQIITYFDAMASNTLSTPKIITYSAHDENIASILNCFGAFDTPYVPTFASSIWMELKEMSGNFYVNVFSRDISDIMQIKVKNCNVNCPFDQFKLLLKDIVVDYKKWNEICTPS</sequence>
<dbReference type="InterPro" id="IPR029033">
    <property type="entry name" value="His_PPase_superfam"/>
</dbReference>
<accession>A0ABM5IYJ2</accession>
<evidence type="ECO:0000256" key="8">
    <source>
        <dbReference type="SAM" id="SignalP"/>
    </source>
</evidence>
<dbReference type="EC" id="3.1.3.2" evidence="3"/>
<dbReference type="PANTHER" id="PTHR11567">
    <property type="entry name" value="ACID PHOSPHATASE-RELATED"/>
    <property type="match status" value="1"/>
</dbReference>
<evidence type="ECO:0000256" key="4">
    <source>
        <dbReference type="ARBA" id="ARBA00022729"/>
    </source>
</evidence>
<dbReference type="InterPro" id="IPR050645">
    <property type="entry name" value="Histidine_acid_phosphatase"/>
</dbReference>
<evidence type="ECO:0000313" key="10">
    <source>
        <dbReference type="Proteomes" id="UP001652700"/>
    </source>
</evidence>
<protein>
    <recommendedName>
        <fullName evidence="3">acid phosphatase</fullName>
        <ecNumber evidence="3">3.1.3.2</ecNumber>
    </recommendedName>
</protein>
<evidence type="ECO:0000256" key="1">
    <source>
        <dbReference type="ARBA" id="ARBA00000032"/>
    </source>
</evidence>
<evidence type="ECO:0000313" key="9">
    <source>
        <dbReference type="EnsemblMetazoa" id="XP_028149470.2"/>
    </source>
</evidence>
<feature type="signal peptide" evidence="8">
    <location>
        <begin position="1"/>
        <end position="26"/>
    </location>
</feature>
<feature type="chain" id="PRO_5045192738" description="acid phosphatase" evidence="8">
    <location>
        <begin position="27"/>
        <end position="378"/>
    </location>
</feature>
<dbReference type="GeneID" id="114342863"/>
<reference evidence="9" key="1">
    <citation type="submission" date="2025-05" db="UniProtKB">
        <authorList>
            <consortium name="EnsemblMetazoa"/>
        </authorList>
    </citation>
    <scope>IDENTIFICATION</scope>
</reference>
<dbReference type="Proteomes" id="UP001652700">
    <property type="component" value="Unplaced"/>
</dbReference>
<evidence type="ECO:0000256" key="3">
    <source>
        <dbReference type="ARBA" id="ARBA00012646"/>
    </source>
</evidence>
<evidence type="ECO:0000256" key="7">
    <source>
        <dbReference type="ARBA" id="ARBA00023180"/>
    </source>
</evidence>
<comment type="catalytic activity">
    <reaction evidence="1">
        <text>a phosphate monoester + H2O = an alcohol + phosphate</text>
        <dbReference type="Rhea" id="RHEA:15017"/>
        <dbReference type="ChEBI" id="CHEBI:15377"/>
        <dbReference type="ChEBI" id="CHEBI:30879"/>
        <dbReference type="ChEBI" id="CHEBI:43474"/>
        <dbReference type="ChEBI" id="CHEBI:67140"/>
        <dbReference type="EC" id="3.1.3.2"/>
    </reaction>
</comment>
<dbReference type="SUPFAM" id="SSF53254">
    <property type="entry name" value="Phosphoglycerate mutase-like"/>
    <property type="match status" value="1"/>
</dbReference>
<keyword evidence="6" id="KW-1015">Disulfide bond</keyword>
<dbReference type="EnsemblMetazoa" id="XM_028293669.2">
    <property type="protein sequence ID" value="XP_028149470.2"/>
    <property type="gene ID" value="LOC114342863"/>
</dbReference>
<keyword evidence="7" id="KW-0325">Glycoprotein</keyword>
<evidence type="ECO:0000256" key="5">
    <source>
        <dbReference type="ARBA" id="ARBA00022801"/>
    </source>
</evidence>
<keyword evidence="5" id="KW-0378">Hydrolase</keyword>
<keyword evidence="4 8" id="KW-0732">Signal</keyword>
<dbReference type="InterPro" id="IPR000560">
    <property type="entry name" value="His_Pase_clade-2"/>
</dbReference>
<dbReference type="CDD" id="cd07061">
    <property type="entry name" value="HP_HAP_like"/>
    <property type="match status" value="1"/>
</dbReference>
<evidence type="ECO:0000256" key="2">
    <source>
        <dbReference type="ARBA" id="ARBA00005375"/>
    </source>
</evidence>
<proteinExistence type="inferred from homology"/>